<sequence>MTLIITIFICLLILKSFDLIKAENVYCTYYRESNEVTCGSVTCETHIPTPTFTEENGIDTKLPRGWYRIGTLTIRQDHAWFNLYRRRATGLGYWDFYTQIPERSCVGHFGLHAGENIAGSVTVKDKRCFDRLVMQIERKSTTEKFDVFQCRKCIFNSCWLGNRILHEQRTYLKIYGLINFLLELLKTS</sequence>
<evidence type="ECO:0000256" key="1">
    <source>
        <dbReference type="SAM" id="SignalP"/>
    </source>
</evidence>
<accession>A0A6V7UXD3</accession>
<feature type="signal peptide" evidence="1">
    <location>
        <begin position="1"/>
        <end position="22"/>
    </location>
</feature>
<name>A0A6V7UXD3_MELEN</name>
<dbReference type="AlphaFoldDB" id="A0A6V7UXD3"/>
<organism evidence="2 3">
    <name type="scientific">Meloidogyne enterolobii</name>
    <name type="common">Root-knot nematode worm</name>
    <name type="synonym">Meloidogyne mayaguensis</name>
    <dbReference type="NCBI Taxonomy" id="390850"/>
    <lineage>
        <taxon>Eukaryota</taxon>
        <taxon>Metazoa</taxon>
        <taxon>Ecdysozoa</taxon>
        <taxon>Nematoda</taxon>
        <taxon>Chromadorea</taxon>
        <taxon>Rhabditida</taxon>
        <taxon>Tylenchina</taxon>
        <taxon>Tylenchomorpha</taxon>
        <taxon>Tylenchoidea</taxon>
        <taxon>Meloidogynidae</taxon>
        <taxon>Meloidogyninae</taxon>
        <taxon>Meloidogyne</taxon>
    </lineage>
</organism>
<keyword evidence="1" id="KW-0732">Signal</keyword>
<gene>
    <name evidence="2" type="ORF">MENT_LOCUS18583</name>
</gene>
<dbReference type="OrthoDB" id="5772860at2759"/>
<comment type="caution">
    <text evidence="2">The sequence shown here is derived from an EMBL/GenBank/DDBJ whole genome shotgun (WGS) entry which is preliminary data.</text>
</comment>
<dbReference type="Proteomes" id="UP000580250">
    <property type="component" value="Unassembled WGS sequence"/>
</dbReference>
<evidence type="ECO:0000313" key="3">
    <source>
        <dbReference type="Proteomes" id="UP000580250"/>
    </source>
</evidence>
<reference evidence="2 3" key="1">
    <citation type="submission" date="2020-08" db="EMBL/GenBank/DDBJ databases">
        <authorList>
            <person name="Koutsovoulos G."/>
            <person name="Danchin GJ E."/>
        </authorList>
    </citation>
    <scope>NUCLEOTIDE SEQUENCE [LARGE SCALE GENOMIC DNA]</scope>
</reference>
<evidence type="ECO:0000313" key="2">
    <source>
        <dbReference type="EMBL" id="CAD2167300.1"/>
    </source>
</evidence>
<protein>
    <submittedName>
        <fullName evidence="2">Uncharacterized protein</fullName>
    </submittedName>
</protein>
<feature type="chain" id="PRO_5027766343" evidence="1">
    <location>
        <begin position="23"/>
        <end position="188"/>
    </location>
</feature>
<dbReference type="EMBL" id="CAJEWN010000126">
    <property type="protein sequence ID" value="CAD2167300.1"/>
    <property type="molecule type" value="Genomic_DNA"/>
</dbReference>
<proteinExistence type="predicted"/>